<keyword evidence="2" id="KW-1185">Reference proteome</keyword>
<reference evidence="1 2" key="1">
    <citation type="submission" date="2024-06" db="EMBL/GenBank/DDBJ databases">
        <title>Genomic Encyclopedia of Type Strains, Phase IV (KMG-IV): sequencing the most valuable type-strain genomes for metagenomic binning, comparative biology and taxonomic classification.</title>
        <authorList>
            <person name="Goeker M."/>
        </authorList>
    </citation>
    <scope>NUCLEOTIDE SEQUENCE [LARGE SCALE GENOMIC DNA]</scope>
    <source>
        <strain evidence="1 2">DSM 29388</strain>
    </source>
</reference>
<accession>A0ABV2LRE2</accession>
<dbReference type="Proteomes" id="UP001549146">
    <property type="component" value="Unassembled WGS sequence"/>
</dbReference>
<comment type="caution">
    <text evidence="1">The sequence shown here is derived from an EMBL/GenBank/DDBJ whole genome shotgun (WGS) entry which is preliminary data.</text>
</comment>
<dbReference type="EMBL" id="JBEPMO010000003">
    <property type="protein sequence ID" value="MET3731135.1"/>
    <property type="molecule type" value="Genomic_DNA"/>
</dbReference>
<name>A0ABV2LRE2_9FLAO</name>
<protein>
    <submittedName>
        <fullName evidence="1">Uncharacterized protein</fullName>
    </submittedName>
</protein>
<gene>
    <name evidence="1" type="ORF">ABID46_000702</name>
</gene>
<evidence type="ECO:0000313" key="2">
    <source>
        <dbReference type="Proteomes" id="UP001549146"/>
    </source>
</evidence>
<sequence length="80" mass="9446">MPKKAKPKVTSIQDLEMKSTKELLGYLRKLHQCEESYELSDLTINPDFHDEMTIYFKNTAKWETAYKNVKTVLANREHIN</sequence>
<evidence type="ECO:0000313" key="1">
    <source>
        <dbReference type="EMBL" id="MET3731135.1"/>
    </source>
</evidence>
<proteinExistence type="predicted"/>
<dbReference type="RefSeq" id="WP_354507116.1">
    <property type="nucleotide sequence ID" value="NZ_JBEPMO010000003.1"/>
</dbReference>
<organism evidence="1 2">
    <name type="scientific">Moheibacter stercoris</name>
    <dbReference type="NCBI Taxonomy" id="1628251"/>
    <lineage>
        <taxon>Bacteria</taxon>
        <taxon>Pseudomonadati</taxon>
        <taxon>Bacteroidota</taxon>
        <taxon>Flavobacteriia</taxon>
        <taxon>Flavobacteriales</taxon>
        <taxon>Weeksellaceae</taxon>
        <taxon>Moheibacter</taxon>
    </lineage>
</organism>